<name>A0A132BDC3_MOLSC</name>
<gene>
    <name evidence="1" type="ORF">LY89DRAFT_259503</name>
</gene>
<evidence type="ECO:0000313" key="2">
    <source>
        <dbReference type="Proteomes" id="UP000070700"/>
    </source>
</evidence>
<evidence type="ECO:0000313" key="1">
    <source>
        <dbReference type="EMBL" id="KUJ10371.1"/>
    </source>
</evidence>
<dbReference type="AlphaFoldDB" id="A0A132BDC3"/>
<reference evidence="1 2" key="1">
    <citation type="submission" date="2015-10" db="EMBL/GenBank/DDBJ databases">
        <title>Full genome of DAOMC 229536 Phialocephala scopiformis, a fungal endophyte of spruce producing the potent anti-insectan compound rugulosin.</title>
        <authorList>
            <consortium name="DOE Joint Genome Institute"/>
            <person name="Walker A.K."/>
            <person name="Frasz S.L."/>
            <person name="Seifert K.A."/>
            <person name="Miller J.D."/>
            <person name="Mondo S.J."/>
            <person name="Labutti K."/>
            <person name="Lipzen A."/>
            <person name="Dockter R."/>
            <person name="Kennedy M."/>
            <person name="Grigoriev I.V."/>
            <person name="Spatafora J.W."/>
        </authorList>
    </citation>
    <scope>NUCLEOTIDE SEQUENCE [LARGE SCALE GENOMIC DNA]</scope>
    <source>
        <strain evidence="1 2">CBS 120377</strain>
    </source>
</reference>
<accession>A0A132BDC3</accession>
<dbReference type="EMBL" id="KQ947429">
    <property type="protein sequence ID" value="KUJ10371.1"/>
    <property type="molecule type" value="Genomic_DNA"/>
</dbReference>
<dbReference type="GeneID" id="28815988"/>
<dbReference type="Proteomes" id="UP000070700">
    <property type="component" value="Unassembled WGS sequence"/>
</dbReference>
<dbReference type="InParanoid" id="A0A132BDC3"/>
<organism evidence="1 2">
    <name type="scientific">Mollisia scopiformis</name>
    <name type="common">Conifer needle endophyte fungus</name>
    <name type="synonym">Phialocephala scopiformis</name>
    <dbReference type="NCBI Taxonomy" id="149040"/>
    <lineage>
        <taxon>Eukaryota</taxon>
        <taxon>Fungi</taxon>
        <taxon>Dikarya</taxon>
        <taxon>Ascomycota</taxon>
        <taxon>Pezizomycotina</taxon>
        <taxon>Leotiomycetes</taxon>
        <taxon>Helotiales</taxon>
        <taxon>Mollisiaceae</taxon>
        <taxon>Mollisia</taxon>
    </lineage>
</organism>
<keyword evidence="2" id="KW-1185">Reference proteome</keyword>
<sequence>MAGRHFGERPDMLARSTRCMEFSVLIRGAGGKFPAPQSRYRRSRICLWWEPRFSTKKYSVLRTCAETLRICGYLIHERGNKELEEMRKGVRGNSEKWREARDKLLRHVGYSIYHVIGNSPLSAESTCLLPLNFQGCPELRWLFFSDTPVSVLRFKQASENQQRKKRKYPHASIRYITSLKLLGKWDHESAAHLPSLATESPLRTAKS</sequence>
<protein>
    <submittedName>
        <fullName evidence="1">Uncharacterized protein</fullName>
    </submittedName>
</protein>
<dbReference type="KEGG" id="psco:LY89DRAFT_259503"/>
<proteinExistence type="predicted"/>
<dbReference type="RefSeq" id="XP_018064726.1">
    <property type="nucleotide sequence ID" value="XM_018206262.1"/>
</dbReference>